<feature type="compositionally biased region" description="Basic and acidic residues" evidence="1">
    <location>
        <begin position="44"/>
        <end position="59"/>
    </location>
</feature>
<dbReference type="SUPFAM" id="SSF53335">
    <property type="entry name" value="S-adenosyl-L-methionine-dependent methyltransferases"/>
    <property type="match status" value="1"/>
</dbReference>
<dbReference type="Proteomes" id="UP000824151">
    <property type="component" value="Unassembled WGS sequence"/>
</dbReference>
<dbReference type="Gene3D" id="3.40.50.150">
    <property type="entry name" value="Vaccinia Virus protein VP39"/>
    <property type="match status" value="1"/>
</dbReference>
<feature type="region of interest" description="Disordered" evidence="1">
    <location>
        <begin position="1"/>
        <end position="59"/>
    </location>
</feature>
<comment type="caution">
    <text evidence="2">The sequence shown here is derived from an EMBL/GenBank/DDBJ whole genome shotgun (WGS) entry which is preliminary data.</text>
</comment>
<evidence type="ECO:0000256" key="1">
    <source>
        <dbReference type="SAM" id="MobiDB-lite"/>
    </source>
</evidence>
<evidence type="ECO:0008006" key="4">
    <source>
        <dbReference type="Google" id="ProtNLM"/>
    </source>
</evidence>
<proteinExistence type="predicted"/>
<gene>
    <name evidence="2" type="ORF">H9871_06450</name>
</gene>
<evidence type="ECO:0000313" key="3">
    <source>
        <dbReference type="Proteomes" id="UP000824151"/>
    </source>
</evidence>
<accession>A0A9D1UST0</accession>
<organism evidence="2 3">
    <name type="scientific">Candidatus Nesterenkonia stercoripullorum</name>
    <dbReference type="NCBI Taxonomy" id="2838701"/>
    <lineage>
        <taxon>Bacteria</taxon>
        <taxon>Bacillati</taxon>
        <taxon>Actinomycetota</taxon>
        <taxon>Actinomycetes</taxon>
        <taxon>Micrococcales</taxon>
        <taxon>Micrococcaceae</taxon>
        <taxon>Nesterenkonia</taxon>
    </lineage>
</organism>
<dbReference type="EMBL" id="DXGD01000238">
    <property type="protein sequence ID" value="HIW99766.1"/>
    <property type="molecule type" value="Genomic_DNA"/>
</dbReference>
<protein>
    <recommendedName>
        <fullName evidence="4">Spermidine synthase</fullName>
    </recommendedName>
</protein>
<dbReference type="InterPro" id="IPR029063">
    <property type="entry name" value="SAM-dependent_MTases_sf"/>
</dbReference>
<dbReference type="AlphaFoldDB" id="A0A9D1UST0"/>
<feature type="compositionally biased region" description="Low complexity" evidence="1">
    <location>
        <begin position="10"/>
        <end position="43"/>
    </location>
</feature>
<name>A0A9D1UST0_9MICC</name>
<evidence type="ECO:0000313" key="2">
    <source>
        <dbReference type="EMBL" id="HIW99766.1"/>
    </source>
</evidence>
<reference evidence="2" key="2">
    <citation type="submission" date="2021-04" db="EMBL/GenBank/DDBJ databases">
        <authorList>
            <person name="Gilroy R."/>
        </authorList>
    </citation>
    <scope>NUCLEOTIDE SEQUENCE</scope>
    <source>
        <strain evidence="2">ChiHejej3B27-3195</strain>
    </source>
</reference>
<reference evidence="2" key="1">
    <citation type="journal article" date="2021" name="PeerJ">
        <title>Extensive microbial diversity within the chicken gut microbiome revealed by metagenomics and culture.</title>
        <authorList>
            <person name="Gilroy R."/>
            <person name="Ravi A."/>
            <person name="Getino M."/>
            <person name="Pursley I."/>
            <person name="Horton D.L."/>
            <person name="Alikhan N.F."/>
            <person name="Baker D."/>
            <person name="Gharbi K."/>
            <person name="Hall N."/>
            <person name="Watson M."/>
            <person name="Adriaenssens E.M."/>
            <person name="Foster-Nyarko E."/>
            <person name="Jarju S."/>
            <person name="Secka A."/>
            <person name="Antonio M."/>
            <person name="Oren A."/>
            <person name="Chaudhuri R.R."/>
            <person name="La Ragione R."/>
            <person name="Hildebrand F."/>
            <person name="Pallen M.J."/>
        </authorList>
    </citation>
    <scope>NUCLEOTIDE SEQUENCE</scope>
    <source>
        <strain evidence="2">ChiHejej3B27-3195</strain>
    </source>
</reference>
<sequence length="344" mass="36004">MSADREPARSTAPLAAGAPGTSAGAAATSPSVSSPASSSPSLPREQRLEPSGRVARLEHDELTDSGVMLSIDGAEQSHVEVSDPSFLLHDYTFRIASACTTLGPLTPLTSLHTRTSLHTLSVLHLGAGALTLPRWIEAERPHTAQTVVDYEGGLVDFVLDALPMTCAPRNLVADAAAVLEDGGELAGERFDVVVVDLFNGSDAPEPVISADFFATLLTALEEPGRAASPHTLGDGEPADLDRSLLLLNLGDVPGMAFARSLVHRVVTALAKEYPSLSAWDHALLSAPADVVEAEAEGNLVLTLRPFRAIESRESEVLWAAGPHPGEVLTGDELRTWAEGPADAG</sequence>